<protein>
    <submittedName>
        <fullName evidence="1">Uncharacterized protein</fullName>
    </submittedName>
</protein>
<evidence type="ECO:0000313" key="1">
    <source>
        <dbReference type="EMBL" id="OJZ92532.1"/>
    </source>
</evidence>
<dbReference type="AlphaFoldDB" id="A0A1M3U0R4"/>
<evidence type="ECO:0000313" key="2">
    <source>
        <dbReference type="Proteomes" id="UP000184063"/>
    </source>
</evidence>
<name>A0A1M3U0R4_ASPLC</name>
<accession>A0A1M3U0R4</accession>
<dbReference type="EMBL" id="KV878236">
    <property type="protein sequence ID" value="OJZ92532.1"/>
    <property type="molecule type" value="Genomic_DNA"/>
</dbReference>
<sequence>MCVLVLQRLEELRGESDRGMKNSSVRYGASGGDGRNWTIIIERSAVRMESGTLLNEMIIIISPRPSPLPPAWINMRKPSLNQTQQRINNLCQHSNIASADEADHGCAATAVVGIHAETNHAGRGFVFETHRSLTARAAHNVEIHGAGGRASRGCHPLCGAGRLRLNLHRGRAHLLLSAPVGSSKEKKMSFVVTSEVGRNFDIRSSAKMGDRKRHIVLGIHGNTTAIALYGSGSARAEELKRSDRRIELGWEVVTGRYLYYQSPAPSEVLRRWRGREGEDQSFMLAVISVPGRLEVPGHAGSYQTASEAWFGCVNPPSSAHRGFFSSRWCFAPKAEGRVVMTDPGGWSRPGRSPGLLVLGTGFDLPFSSSLRNTRGLAVLVVRQMRARMAGNRRIGSPSLVTSTTSTVPFPLSFVP</sequence>
<dbReference type="Proteomes" id="UP000184063">
    <property type="component" value="Unassembled WGS sequence"/>
</dbReference>
<gene>
    <name evidence="1" type="ORF">ASPFODRAFT_56120</name>
</gene>
<reference evidence="2" key="1">
    <citation type="journal article" date="2017" name="Genome Biol.">
        <title>Comparative genomics reveals high biological diversity and specific adaptations in the industrially and medically important fungal genus Aspergillus.</title>
        <authorList>
            <person name="de Vries R.P."/>
            <person name="Riley R."/>
            <person name="Wiebenga A."/>
            <person name="Aguilar-Osorio G."/>
            <person name="Amillis S."/>
            <person name="Uchima C.A."/>
            <person name="Anderluh G."/>
            <person name="Asadollahi M."/>
            <person name="Askin M."/>
            <person name="Barry K."/>
            <person name="Battaglia E."/>
            <person name="Bayram O."/>
            <person name="Benocci T."/>
            <person name="Braus-Stromeyer S.A."/>
            <person name="Caldana C."/>
            <person name="Canovas D."/>
            <person name="Cerqueira G.C."/>
            <person name="Chen F."/>
            <person name="Chen W."/>
            <person name="Choi C."/>
            <person name="Clum A."/>
            <person name="Dos Santos R.A."/>
            <person name="Damasio A.R."/>
            <person name="Diallinas G."/>
            <person name="Emri T."/>
            <person name="Fekete E."/>
            <person name="Flipphi M."/>
            <person name="Freyberg S."/>
            <person name="Gallo A."/>
            <person name="Gournas C."/>
            <person name="Habgood R."/>
            <person name="Hainaut M."/>
            <person name="Harispe M.L."/>
            <person name="Henrissat B."/>
            <person name="Hilden K.S."/>
            <person name="Hope R."/>
            <person name="Hossain A."/>
            <person name="Karabika E."/>
            <person name="Karaffa L."/>
            <person name="Karanyi Z."/>
            <person name="Krasevec N."/>
            <person name="Kuo A."/>
            <person name="Kusch H."/>
            <person name="LaButti K."/>
            <person name="Lagendijk E.L."/>
            <person name="Lapidus A."/>
            <person name="Levasseur A."/>
            <person name="Lindquist E."/>
            <person name="Lipzen A."/>
            <person name="Logrieco A.F."/>
            <person name="MacCabe A."/>
            <person name="Maekelae M.R."/>
            <person name="Malavazi I."/>
            <person name="Melin P."/>
            <person name="Meyer V."/>
            <person name="Mielnichuk N."/>
            <person name="Miskei M."/>
            <person name="Molnar A.P."/>
            <person name="Mule G."/>
            <person name="Ngan C.Y."/>
            <person name="Orejas M."/>
            <person name="Orosz E."/>
            <person name="Ouedraogo J.P."/>
            <person name="Overkamp K.M."/>
            <person name="Park H.-S."/>
            <person name="Perrone G."/>
            <person name="Piumi F."/>
            <person name="Punt P.J."/>
            <person name="Ram A.F."/>
            <person name="Ramon A."/>
            <person name="Rauscher S."/>
            <person name="Record E."/>
            <person name="Riano-Pachon D.M."/>
            <person name="Robert V."/>
            <person name="Roehrig J."/>
            <person name="Ruller R."/>
            <person name="Salamov A."/>
            <person name="Salih N.S."/>
            <person name="Samson R.A."/>
            <person name="Sandor E."/>
            <person name="Sanguinetti M."/>
            <person name="Schuetze T."/>
            <person name="Sepcic K."/>
            <person name="Shelest E."/>
            <person name="Sherlock G."/>
            <person name="Sophianopoulou V."/>
            <person name="Squina F.M."/>
            <person name="Sun H."/>
            <person name="Susca A."/>
            <person name="Todd R.B."/>
            <person name="Tsang A."/>
            <person name="Unkles S.E."/>
            <person name="van de Wiele N."/>
            <person name="van Rossen-Uffink D."/>
            <person name="Oliveira J.V."/>
            <person name="Vesth T.C."/>
            <person name="Visser J."/>
            <person name="Yu J.-H."/>
            <person name="Zhou M."/>
            <person name="Andersen M.R."/>
            <person name="Archer D.B."/>
            <person name="Baker S.E."/>
            <person name="Benoit I."/>
            <person name="Brakhage A.A."/>
            <person name="Braus G.H."/>
            <person name="Fischer R."/>
            <person name="Frisvad J.C."/>
            <person name="Goldman G.H."/>
            <person name="Houbraken J."/>
            <person name="Oakley B."/>
            <person name="Pocsi I."/>
            <person name="Scazzocchio C."/>
            <person name="Seiboth B."/>
            <person name="vanKuyk P.A."/>
            <person name="Wortman J."/>
            <person name="Dyer P.S."/>
            <person name="Grigoriev I.V."/>
        </authorList>
    </citation>
    <scope>NUCLEOTIDE SEQUENCE [LARGE SCALE GENOMIC DNA]</scope>
    <source>
        <strain evidence="2">CBS 106.47</strain>
    </source>
</reference>
<dbReference type="VEuPathDB" id="FungiDB:ASPFODRAFT_56120"/>
<dbReference type="OrthoDB" id="4497230at2759"/>
<proteinExistence type="predicted"/>
<organism evidence="1 2">
    <name type="scientific">Aspergillus luchuensis (strain CBS 106.47)</name>
    <dbReference type="NCBI Taxonomy" id="1137211"/>
    <lineage>
        <taxon>Eukaryota</taxon>
        <taxon>Fungi</taxon>
        <taxon>Dikarya</taxon>
        <taxon>Ascomycota</taxon>
        <taxon>Pezizomycotina</taxon>
        <taxon>Eurotiomycetes</taxon>
        <taxon>Eurotiomycetidae</taxon>
        <taxon>Eurotiales</taxon>
        <taxon>Aspergillaceae</taxon>
        <taxon>Aspergillus</taxon>
        <taxon>Aspergillus subgen. Circumdati</taxon>
    </lineage>
</organism>